<proteinExistence type="predicted"/>
<comment type="caution">
    <text evidence="2">The sequence shown here is derived from an EMBL/GenBank/DDBJ whole genome shotgun (WGS) entry which is preliminary data.</text>
</comment>
<dbReference type="AlphaFoldDB" id="A0A9W7SRL1"/>
<feature type="region of interest" description="Disordered" evidence="1">
    <location>
        <begin position="31"/>
        <end position="61"/>
    </location>
</feature>
<reference evidence="2 3" key="1">
    <citation type="journal article" date="2018" name="IMA Fungus">
        <title>IMA Genome-F 10: Nine draft genome sequences of Claviceps purpurea s.lat., including C. arundinis, C. humidiphila, and C. cf. spartinae, pseudomolecules for the pitch canker pathogen Fusarium circinatum, draft genome of Davidsoniella eucalypti, Grosmannia galeiformis, Quambalaria eucalypti, and Teratosphaeria destructans.</title>
        <authorList>
            <person name="Wingfield B.D."/>
            <person name="Liu M."/>
            <person name="Nguyen H.D."/>
            <person name="Lane F.A."/>
            <person name="Morgan S.W."/>
            <person name="De Vos L."/>
            <person name="Wilken P.M."/>
            <person name="Duong T.A."/>
            <person name="Aylward J."/>
            <person name="Coetzee M.P."/>
            <person name="Dadej K."/>
            <person name="De Beer Z.W."/>
            <person name="Findlay W."/>
            <person name="Havenga M."/>
            <person name="Kolarik M."/>
            <person name="Menzies J.G."/>
            <person name="Naidoo K."/>
            <person name="Pochopski O."/>
            <person name="Shoukouhi P."/>
            <person name="Santana Q.C."/>
            <person name="Seifert K.A."/>
            <person name="Soal N."/>
            <person name="Steenkamp E.T."/>
            <person name="Tatham C.T."/>
            <person name="van der Nest M.A."/>
            <person name="Wingfield M.J."/>
        </authorList>
    </citation>
    <scope>NUCLEOTIDE SEQUENCE [LARGE SCALE GENOMIC DNA]</scope>
    <source>
        <strain evidence="2">CMW44962</strain>
    </source>
</reference>
<evidence type="ECO:0000256" key="1">
    <source>
        <dbReference type="SAM" id="MobiDB-lite"/>
    </source>
</evidence>
<dbReference type="EMBL" id="RIBY02001890">
    <property type="protein sequence ID" value="KAH9827312.1"/>
    <property type="molecule type" value="Genomic_DNA"/>
</dbReference>
<reference evidence="2 3" key="2">
    <citation type="journal article" date="2021" name="Curr. Genet.">
        <title>Genetic response to nitrogen starvation in the aggressive Eucalyptus foliar pathogen Teratosphaeria destructans.</title>
        <authorList>
            <person name="Havenga M."/>
            <person name="Wingfield B.D."/>
            <person name="Wingfield M.J."/>
            <person name="Dreyer L.L."/>
            <person name="Roets F."/>
            <person name="Aylward J."/>
        </authorList>
    </citation>
    <scope>NUCLEOTIDE SEQUENCE [LARGE SCALE GENOMIC DNA]</scope>
    <source>
        <strain evidence="2">CMW44962</strain>
    </source>
</reference>
<sequence length="61" mass="6654">MSELKIERILVNGNLSHFVTTLRNETTIVSPATSPSRLSYDPHLELEDIGPGRSLASTTST</sequence>
<gene>
    <name evidence="2" type="ORF">Tdes44962_MAKER02938</name>
</gene>
<accession>A0A9W7SRL1</accession>
<evidence type="ECO:0000313" key="3">
    <source>
        <dbReference type="Proteomes" id="UP001138500"/>
    </source>
</evidence>
<organism evidence="2 3">
    <name type="scientific">Teratosphaeria destructans</name>
    <dbReference type="NCBI Taxonomy" id="418781"/>
    <lineage>
        <taxon>Eukaryota</taxon>
        <taxon>Fungi</taxon>
        <taxon>Dikarya</taxon>
        <taxon>Ascomycota</taxon>
        <taxon>Pezizomycotina</taxon>
        <taxon>Dothideomycetes</taxon>
        <taxon>Dothideomycetidae</taxon>
        <taxon>Mycosphaerellales</taxon>
        <taxon>Teratosphaeriaceae</taxon>
        <taxon>Teratosphaeria</taxon>
    </lineage>
</organism>
<dbReference type="Proteomes" id="UP001138500">
    <property type="component" value="Unassembled WGS sequence"/>
</dbReference>
<protein>
    <submittedName>
        <fullName evidence="2">Uncharacterized protein</fullName>
    </submittedName>
</protein>
<evidence type="ECO:0000313" key="2">
    <source>
        <dbReference type="EMBL" id="KAH9827312.1"/>
    </source>
</evidence>
<name>A0A9W7SRL1_9PEZI</name>
<keyword evidence="3" id="KW-1185">Reference proteome</keyword>